<dbReference type="Proteomes" id="UP000664203">
    <property type="component" value="Unassembled WGS sequence"/>
</dbReference>
<dbReference type="EMBL" id="CAJPDR010000072">
    <property type="protein sequence ID" value="CAF9914290.1"/>
    <property type="molecule type" value="Genomic_DNA"/>
</dbReference>
<comment type="caution">
    <text evidence="1">The sequence shown here is derived from an EMBL/GenBank/DDBJ whole genome shotgun (WGS) entry which is preliminary data.</text>
</comment>
<name>A0A8H3IB69_9LECA</name>
<sequence length="150" mass="17572">MSPFDIDTIIAIVRSQVDETQDQLWLLQTEPTTFLEQALLLKKIWLYNLPGVDGWSNSRKYQEIARILIYQQYANAREWEWVLGECENVKYEYGKSWDPVRVGKPLFWKYEKALGSLDLLLLHRLKSGLPFRPRTVSRFGTVFQGLLGGY</sequence>
<proteinExistence type="predicted"/>
<dbReference type="OrthoDB" id="2922289at2759"/>
<organism evidence="1 2">
    <name type="scientific">Alectoria fallacina</name>
    <dbReference type="NCBI Taxonomy" id="1903189"/>
    <lineage>
        <taxon>Eukaryota</taxon>
        <taxon>Fungi</taxon>
        <taxon>Dikarya</taxon>
        <taxon>Ascomycota</taxon>
        <taxon>Pezizomycotina</taxon>
        <taxon>Lecanoromycetes</taxon>
        <taxon>OSLEUM clade</taxon>
        <taxon>Lecanoromycetidae</taxon>
        <taxon>Lecanorales</taxon>
        <taxon>Lecanorineae</taxon>
        <taxon>Parmeliaceae</taxon>
        <taxon>Alectoria</taxon>
    </lineage>
</organism>
<gene>
    <name evidence="1" type="ORF">ALECFALPRED_009517</name>
</gene>
<evidence type="ECO:0000313" key="1">
    <source>
        <dbReference type="EMBL" id="CAF9914290.1"/>
    </source>
</evidence>
<keyword evidence="2" id="KW-1185">Reference proteome</keyword>
<reference evidence="1" key="1">
    <citation type="submission" date="2021-03" db="EMBL/GenBank/DDBJ databases">
        <authorList>
            <person name="Tagirdzhanova G."/>
        </authorList>
    </citation>
    <scope>NUCLEOTIDE SEQUENCE</scope>
</reference>
<protein>
    <submittedName>
        <fullName evidence="1">Uncharacterized protein</fullName>
    </submittedName>
</protein>
<dbReference type="AlphaFoldDB" id="A0A8H3IB69"/>
<accession>A0A8H3IB69</accession>
<evidence type="ECO:0000313" key="2">
    <source>
        <dbReference type="Proteomes" id="UP000664203"/>
    </source>
</evidence>